<name>A0A5R9BHX2_9MICC</name>
<keyword evidence="3 5" id="KW-1133">Transmembrane helix</keyword>
<evidence type="ECO:0000313" key="7">
    <source>
        <dbReference type="EMBL" id="TLP99510.1"/>
    </source>
</evidence>
<feature type="transmembrane region" description="Helical" evidence="5">
    <location>
        <begin position="41"/>
        <end position="62"/>
    </location>
</feature>
<evidence type="ECO:0000313" key="8">
    <source>
        <dbReference type="Proteomes" id="UP000310458"/>
    </source>
</evidence>
<evidence type="ECO:0000259" key="6">
    <source>
        <dbReference type="Pfam" id="PF06271"/>
    </source>
</evidence>
<dbReference type="Proteomes" id="UP000310458">
    <property type="component" value="Unassembled WGS sequence"/>
</dbReference>
<gene>
    <name evidence="7" type="ORF">FEF26_02550</name>
</gene>
<feature type="domain" description="RDD" evidence="6">
    <location>
        <begin position="30"/>
        <end position="157"/>
    </location>
</feature>
<dbReference type="EMBL" id="VAVZ01000005">
    <property type="protein sequence ID" value="TLP99510.1"/>
    <property type="molecule type" value="Genomic_DNA"/>
</dbReference>
<evidence type="ECO:0000256" key="2">
    <source>
        <dbReference type="ARBA" id="ARBA00022692"/>
    </source>
</evidence>
<comment type="caution">
    <text evidence="7">The sequence shown here is derived from an EMBL/GenBank/DDBJ whole genome shotgun (WGS) entry which is preliminary data.</text>
</comment>
<protein>
    <submittedName>
        <fullName evidence="7">RDD family protein</fullName>
    </submittedName>
</protein>
<proteinExistence type="predicted"/>
<feature type="transmembrane region" description="Helical" evidence="5">
    <location>
        <begin position="124"/>
        <end position="144"/>
    </location>
</feature>
<keyword evidence="2 5" id="KW-0812">Transmembrane</keyword>
<evidence type="ECO:0000256" key="5">
    <source>
        <dbReference type="SAM" id="Phobius"/>
    </source>
</evidence>
<evidence type="ECO:0000256" key="3">
    <source>
        <dbReference type="ARBA" id="ARBA00022989"/>
    </source>
</evidence>
<dbReference type="OrthoDB" id="9787732at2"/>
<organism evidence="7 8">
    <name type="scientific">Nesterenkonia salmonea</name>
    <dbReference type="NCBI Taxonomy" id="1804987"/>
    <lineage>
        <taxon>Bacteria</taxon>
        <taxon>Bacillati</taxon>
        <taxon>Actinomycetota</taxon>
        <taxon>Actinomycetes</taxon>
        <taxon>Micrococcales</taxon>
        <taxon>Micrococcaceae</taxon>
        <taxon>Nesterenkonia</taxon>
    </lineage>
</organism>
<dbReference type="PANTHER" id="PTHR38480:SF1">
    <property type="entry name" value="SLR0254 PROTEIN"/>
    <property type="match status" value="1"/>
</dbReference>
<dbReference type="AlphaFoldDB" id="A0A5R9BHX2"/>
<evidence type="ECO:0000256" key="4">
    <source>
        <dbReference type="ARBA" id="ARBA00023136"/>
    </source>
</evidence>
<dbReference type="PANTHER" id="PTHR38480">
    <property type="entry name" value="SLR0254 PROTEIN"/>
    <property type="match status" value="1"/>
</dbReference>
<keyword evidence="8" id="KW-1185">Reference proteome</keyword>
<keyword evidence="4 5" id="KW-0472">Membrane</keyword>
<dbReference type="Pfam" id="PF06271">
    <property type="entry name" value="RDD"/>
    <property type="match status" value="1"/>
</dbReference>
<evidence type="ECO:0000256" key="1">
    <source>
        <dbReference type="ARBA" id="ARBA00004141"/>
    </source>
</evidence>
<comment type="subcellular location">
    <subcellularLocation>
        <location evidence="1">Membrane</location>
        <topology evidence="1">Multi-pass membrane protein</topology>
    </subcellularLocation>
</comment>
<reference evidence="7 8" key="1">
    <citation type="submission" date="2019-05" db="EMBL/GenBank/DDBJ databases">
        <title>Nesterenkonia sp. GY074 isolated from the Southern Atlantic Ocean.</title>
        <authorList>
            <person name="Zhang G."/>
        </authorList>
    </citation>
    <scope>NUCLEOTIDE SEQUENCE [LARGE SCALE GENOMIC DNA]</scope>
    <source>
        <strain evidence="7 8">GY074</strain>
    </source>
</reference>
<feature type="transmembrane region" description="Helical" evidence="5">
    <location>
        <begin position="68"/>
        <end position="88"/>
    </location>
</feature>
<dbReference type="GO" id="GO:0016020">
    <property type="term" value="C:membrane"/>
    <property type="evidence" value="ECO:0007669"/>
    <property type="project" value="UniProtKB-SubCell"/>
</dbReference>
<sequence length="281" mass="30199">MSTGSTLYGWRMRHVVTGEAVALELASVSLITRGASLLVDLVIYWSTLVLAFVALGFTGAGIGFNEAAAAAISLATVVGVLVIVPIAVETLTRGRSIGKLIFGIRVVRDDGGGVRFRHCLIRGLAGFAEIYLTLGLLPLLMGVFTERGKRLGDVMAGTYAIRARHPSVRPMMLPVPPNMAAWAQIADIGRVPDDLAARASRLLGTIQTGGRKVDTDAITAVGDRLASEIVTCVAPAPPTTSSVEFLSAVMAERRNREYQRLRIKQTRAENLHRRIHTLPYS</sequence>
<dbReference type="InterPro" id="IPR010432">
    <property type="entry name" value="RDD"/>
</dbReference>
<accession>A0A5R9BHX2</accession>